<name>A0A829H366_LACPA</name>
<dbReference type="GO" id="GO:0016874">
    <property type="term" value="F:ligase activity"/>
    <property type="evidence" value="ECO:0007669"/>
    <property type="project" value="UniProtKB-KW"/>
</dbReference>
<comment type="caution">
    <text evidence="1">The sequence shown here is derived from an EMBL/GenBank/DDBJ whole genome shotgun (WGS) entry which is preliminary data.</text>
</comment>
<dbReference type="EMBL" id="ANKE01000704">
    <property type="protein sequence ID" value="EPC70374.1"/>
    <property type="molecule type" value="Genomic_DNA"/>
</dbReference>
<protein>
    <submittedName>
        <fullName evidence="1">DNA ligase</fullName>
    </submittedName>
</protein>
<proteinExistence type="predicted"/>
<reference evidence="1 2" key="1">
    <citation type="journal article" date="2013" name="PLoS ONE">
        <title>Lactobacillus paracasei comparative genomics: towards species pan-genome definition and exploitation of diversity.</title>
        <authorList>
            <person name="Smokvina T."/>
            <person name="Wels M."/>
            <person name="Polka J."/>
            <person name="Chervaux C."/>
            <person name="Brisse S."/>
            <person name="Boekhorst J."/>
            <person name="van Hylckama Vlieg J.E."/>
            <person name="Siezen R.J."/>
        </authorList>
    </citation>
    <scope>NUCLEOTIDE SEQUENCE [LARGE SCALE GENOMIC DNA]</scope>
    <source>
        <strain evidence="1 2">Lpp41</strain>
    </source>
</reference>
<organism evidence="1 2">
    <name type="scientific">Lacticaseibacillus paracasei subsp. paracasei Lpp41</name>
    <dbReference type="NCBI Taxonomy" id="1256208"/>
    <lineage>
        <taxon>Bacteria</taxon>
        <taxon>Bacillati</taxon>
        <taxon>Bacillota</taxon>
        <taxon>Bacilli</taxon>
        <taxon>Lactobacillales</taxon>
        <taxon>Lactobacillaceae</taxon>
        <taxon>Lacticaseibacillus</taxon>
    </lineage>
</organism>
<sequence>MLAKPAAQFTLEEAQAEVEKLRKQLNQW</sequence>
<accession>A0A829H366</accession>
<gene>
    <name evidence="1" type="ORF">Lpp41_14823</name>
</gene>
<dbReference type="Proteomes" id="UP000014244">
    <property type="component" value="Unassembled WGS sequence"/>
</dbReference>
<keyword evidence="1" id="KW-0436">Ligase</keyword>
<feature type="non-terminal residue" evidence="1">
    <location>
        <position position="28"/>
    </location>
</feature>
<evidence type="ECO:0000313" key="2">
    <source>
        <dbReference type="Proteomes" id="UP000014244"/>
    </source>
</evidence>
<evidence type="ECO:0000313" key="1">
    <source>
        <dbReference type="EMBL" id="EPC70374.1"/>
    </source>
</evidence>
<dbReference type="AlphaFoldDB" id="A0A829H366"/>